<reference evidence="2 3" key="1">
    <citation type="journal article" date="2024" name="Plant J.">
        <title>Genome sequences and population genomics reveal climatic adaptation and genomic divergence between two closely related sweetgum species.</title>
        <authorList>
            <person name="Xu W.Q."/>
            <person name="Ren C.Q."/>
            <person name="Zhang X.Y."/>
            <person name="Comes H.P."/>
            <person name="Liu X.H."/>
            <person name="Li Y.G."/>
            <person name="Kettle C.J."/>
            <person name="Jalonen R."/>
            <person name="Gaisberger H."/>
            <person name="Ma Y.Z."/>
            <person name="Qiu Y.X."/>
        </authorList>
    </citation>
    <scope>NUCLEOTIDE SEQUENCE [LARGE SCALE GENOMIC DNA]</scope>
    <source>
        <strain evidence="2">Hangzhou</strain>
    </source>
</reference>
<sequence length="402" mass="46518">MGNWRWRQGGNYNQEARRSPPRSYNPQPRPPPPSGFWQNSVPSWEKKFCFLVGSVPWQKVVDAKKFMYCHNDVLNWDDSAGEEAFHNAKKRFWAEINGLYCDISLPDPDIYIDDIDWNPDIDPALILDLDREYVAPDEEEKCGKVRDTSQKINKFEYSSGSGVCDKNQNNCDNPWEYNHVQGTGSSEDKAWGRDQWDVCVNESRNLDNDDNPWERSYAQNNGALKDNMLGDHGDKSWGWNQGENHINQSRNFDNVDNPWERGSQGVGSVQGKGWGDFRENLQGWNHWENSINESRNLDTGNNSWGQSFIQGNGALKDRGWRDCGDNTWGSKQWDNYNNEPKNLDSKRGSGGWGAQNGGCRKREGSHQYMSRYKSSRFQGDDHQRGNYWRNGRDKKRVSFVFE</sequence>
<name>A0AAP0X2Q1_LIQFO</name>
<dbReference type="EMBL" id="JBBPBK010000006">
    <property type="protein sequence ID" value="KAK9283090.1"/>
    <property type="molecule type" value="Genomic_DNA"/>
</dbReference>
<accession>A0AAP0X2Q1</accession>
<feature type="compositionally biased region" description="Polar residues" evidence="1">
    <location>
        <begin position="331"/>
        <end position="340"/>
    </location>
</feature>
<protein>
    <submittedName>
        <fullName evidence="2">Uncharacterized protein</fullName>
    </submittedName>
</protein>
<dbReference type="PANTHER" id="PTHR34567:SF9">
    <property type="entry name" value="CONTAINING PROTEIN, PUTATIVE-RELATED"/>
    <property type="match status" value="1"/>
</dbReference>
<evidence type="ECO:0000313" key="3">
    <source>
        <dbReference type="Proteomes" id="UP001415857"/>
    </source>
</evidence>
<comment type="caution">
    <text evidence="2">The sequence shown here is derived from an EMBL/GenBank/DDBJ whole genome shotgun (WGS) entry which is preliminary data.</text>
</comment>
<gene>
    <name evidence="2" type="ORF">L1049_011320</name>
</gene>
<proteinExistence type="predicted"/>
<dbReference type="Proteomes" id="UP001415857">
    <property type="component" value="Unassembled WGS sequence"/>
</dbReference>
<feature type="region of interest" description="Disordered" evidence="1">
    <location>
        <begin position="1"/>
        <end position="37"/>
    </location>
</feature>
<evidence type="ECO:0000256" key="1">
    <source>
        <dbReference type="SAM" id="MobiDB-lite"/>
    </source>
</evidence>
<dbReference type="PANTHER" id="PTHR34567">
    <property type="entry name" value="FK506-BINDING-LIKE PROTEIN"/>
    <property type="match status" value="1"/>
</dbReference>
<organism evidence="2 3">
    <name type="scientific">Liquidambar formosana</name>
    <name type="common">Formosan gum</name>
    <dbReference type="NCBI Taxonomy" id="63359"/>
    <lineage>
        <taxon>Eukaryota</taxon>
        <taxon>Viridiplantae</taxon>
        <taxon>Streptophyta</taxon>
        <taxon>Embryophyta</taxon>
        <taxon>Tracheophyta</taxon>
        <taxon>Spermatophyta</taxon>
        <taxon>Magnoliopsida</taxon>
        <taxon>eudicotyledons</taxon>
        <taxon>Gunneridae</taxon>
        <taxon>Pentapetalae</taxon>
        <taxon>Saxifragales</taxon>
        <taxon>Altingiaceae</taxon>
        <taxon>Liquidambar</taxon>
    </lineage>
</organism>
<dbReference type="AlphaFoldDB" id="A0AAP0X2Q1"/>
<evidence type="ECO:0000313" key="2">
    <source>
        <dbReference type="EMBL" id="KAK9283090.1"/>
    </source>
</evidence>
<feature type="region of interest" description="Disordered" evidence="1">
    <location>
        <begin position="331"/>
        <end position="365"/>
    </location>
</feature>
<keyword evidence="3" id="KW-1185">Reference proteome</keyword>